<name>A0A371F1Q0_MUCPR</name>
<dbReference type="OrthoDB" id="10055717at2759"/>
<dbReference type="EMBL" id="QJKJ01011003">
    <property type="protein sequence ID" value="RDX72216.1"/>
    <property type="molecule type" value="Genomic_DNA"/>
</dbReference>
<sequence length="169" mass="19310">MPSTFQMPNINALFQKVMIRIFEPLLDHAIIYIDDILLFSKDIETHKVLLNQFFDIASHYGLMDFIPNVARYTSPLSKLLRKNPPAWGPKQTRAIQQIKKIAQSPPALKIPGEGKCILQTDGSDFYWGAVLIEELGGKKYYCGHANGQFKEAERHYHTTFKEALAVKME</sequence>
<dbReference type="Gene3D" id="3.30.70.270">
    <property type="match status" value="1"/>
</dbReference>
<comment type="caution">
    <text evidence="2">The sequence shown here is derived from an EMBL/GenBank/DDBJ whole genome shotgun (WGS) entry which is preliminary data.</text>
</comment>
<reference evidence="2" key="1">
    <citation type="submission" date="2018-05" db="EMBL/GenBank/DDBJ databases">
        <title>Draft genome of Mucuna pruriens seed.</title>
        <authorList>
            <person name="Nnadi N.E."/>
            <person name="Vos R."/>
            <person name="Hasami M.H."/>
            <person name="Devisetty U.K."/>
            <person name="Aguiy J.C."/>
        </authorList>
    </citation>
    <scope>NUCLEOTIDE SEQUENCE [LARGE SCALE GENOMIC DNA]</scope>
    <source>
        <strain evidence="2">JCA_2017</strain>
    </source>
</reference>
<dbReference type="AlphaFoldDB" id="A0A371F1Q0"/>
<dbReference type="InterPro" id="IPR043502">
    <property type="entry name" value="DNA/RNA_pol_sf"/>
</dbReference>
<feature type="non-terminal residue" evidence="2">
    <location>
        <position position="1"/>
    </location>
</feature>
<organism evidence="2 3">
    <name type="scientific">Mucuna pruriens</name>
    <name type="common">Velvet bean</name>
    <name type="synonym">Dolichos pruriens</name>
    <dbReference type="NCBI Taxonomy" id="157652"/>
    <lineage>
        <taxon>Eukaryota</taxon>
        <taxon>Viridiplantae</taxon>
        <taxon>Streptophyta</taxon>
        <taxon>Embryophyta</taxon>
        <taxon>Tracheophyta</taxon>
        <taxon>Spermatophyta</taxon>
        <taxon>Magnoliopsida</taxon>
        <taxon>eudicotyledons</taxon>
        <taxon>Gunneridae</taxon>
        <taxon>Pentapetalae</taxon>
        <taxon>rosids</taxon>
        <taxon>fabids</taxon>
        <taxon>Fabales</taxon>
        <taxon>Fabaceae</taxon>
        <taxon>Papilionoideae</taxon>
        <taxon>50 kb inversion clade</taxon>
        <taxon>NPAAA clade</taxon>
        <taxon>indigoferoid/millettioid clade</taxon>
        <taxon>Phaseoleae</taxon>
        <taxon>Mucuna</taxon>
    </lineage>
</organism>
<dbReference type="Proteomes" id="UP000257109">
    <property type="component" value="Unassembled WGS sequence"/>
</dbReference>
<dbReference type="InterPro" id="IPR043128">
    <property type="entry name" value="Rev_trsase/Diguanyl_cyclase"/>
</dbReference>
<protein>
    <recommendedName>
        <fullName evidence="1">Reverse transcriptase/retrotransposon-derived protein RNase H-like domain-containing protein</fullName>
    </recommendedName>
</protein>
<proteinExistence type="predicted"/>
<dbReference type="Pfam" id="PF17919">
    <property type="entry name" value="RT_RNaseH_2"/>
    <property type="match status" value="1"/>
</dbReference>
<dbReference type="SUPFAM" id="SSF56672">
    <property type="entry name" value="DNA/RNA polymerases"/>
    <property type="match status" value="1"/>
</dbReference>
<dbReference type="InterPro" id="IPR041577">
    <property type="entry name" value="RT_RNaseH_2"/>
</dbReference>
<evidence type="ECO:0000259" key="1">
    <source>
        <dbReference type="Pfam" id="PF17919"/>
    </source>
</evidence>
<evidence type="ECO:0000313" key="2">
    <source>
        <dbReference type="EMBL" id="RDX72216.1"/>
    </source>
</evidence>
<feature type="domain" description="Reverse transcriptase/retrotransposon-derived protein RNase H-like" evidence="1">
    <location>
        <begin position="87"/>
        <end position="167"/>
    </location>
</feature>
<dbReference type="InterPro" id="IPR051320">
    <property type="entry name" value="Viral_Replic_Matur_Polypro"/>
</dbReference>
<evidence type="ECO:0000313" key="3">
    <source>
        <dbReference type="Proteomes" id="UP000257109"/>
    </source>
</evidence>
<gene>
    <name evidence="2" type="ORF">CR513_48326</name>
</gene>
<dbReference type="PANTHER" id="PTHR33064">
    <property type="entry name" value="POL PROTEIN"/>
    <property type="match status" value="1"/>
</dbReference>
<accession>A0A371F1Q0</accession>
<keyword evidence="3" id="KW-1185">Reference proteome</keyword>
<dbReference type="PANTHER" id="PTHR33064:SF37">
    <property type="entry name" value="RIBONUCLEASE H"/>
    <property type="match status" value="1"/>
</dbReference>